<sequence length="780" mass="76981">MNTPLPPAEELALIDRELAQLDARRMYLLSRRDWLLRLLLQPGSGPAPVRWGAAVPAPAAGPAKDASAPSAQNVLLTLGAVLLAVAALAFTLVSWGSMGIAGRSAVLAAVTAAALGTPVLLLRRGLRSTAESVAAVGLLLTVLDAYALYAVGMPDMNGTGYAAGAAAVLATAWAGYGSGLRELRLPLPAALLAAQFALPLAALAARPGPAALGWALLATAVLDAALALRVRAAAVPAAVTGAGALLIGLAQSWSAGSAPQALAPAALLLAGGALGIAAAWREPRASAAALVGALAAVAGLGGVARPVLDPAWTVLVHLLLALPLLAAVRVPALPAAVRRGSALAGAAVASLAALSAGAAAATALAARLRVLAEVWAATTPDRDPHGPGAAAALILLIAAGAAWWSARALSRPEPVVVAVVLAWAGLFTAPVLLGFPVAAVFAAQLAVTGAAGVLALRSPARGARIAAAVCALTGAANVSLGALDGRTATFAVWGLLGAGCAAGAAYGAAAPRPVRAGAAACAVGYATGVLVAAGAVSDLAVVWWSLPVLAVPAAVAALGPRLGAVRLPVEIAAGAAGLLAVGLSAGRPGTLALVLALAGVVCAGAAVRPERRALGWAAGALLVAATWVRLAEAGVSTPEAYTLPVTVPALAVGLLRRRRDPLASSWTAYGPGLAATLVPSLLAAWGDTGWTRPLLLGAAALAVTLLGARRRLQAPLLLGGAVLAAVAVHELAPYVVQVAGALPRWVPPALAGLLLLAVGATYERRLRDARRLRAAIGRLR</sequence>
<feature type="transmembrane region" description="Helical" evidence="1">
    <location>
        <begin position="541"/>
        <end position="560"/>
    </location>
</feature>
<dbReference type="InterPro" id="IPR058062">
    <property type="entry name" value="SCO7613_C"/>
</dbReference>
<evidence type="ECO:0000313" key="3">
    <source>
        <dbReference type="Proteomes" id="UP000608522"/>
    </source>
</evidence>
<feature type="transmembrane region" description="Helical" evidence="1">
    <location>
        <begin position="415"/>
        <end position="433"/>
    </location>
</feature>
<feature type="transmembrane region" description="Helical" evidence="1">
    <location>
        <begin position="742"/>
        <end position="762"/>
    </location>
</feature>
<organism evidence="2 3">
    <name type="scientific">Streptomyces spororaveus</name>
    <dbReference type="NCBI Taxonomy" id="284039"/>
    <lineage>
        <taxon>Bacteria</taxon>
        <taxon>Bacillati</taxon>
        <taxon>Actinomycetota</taxon>
        <taxon>Actinomycetes</taxon>
        <taxon>Kitasatosporales</taxon>
        <taxon>Streptomycetaceae</taxon>
        <taxon>Streptomyces</taxon>
    </lineage>
</organism>
<reference evidence="3" key="1">
    <citation type="submission" date="2023-07" db="EMBL/GenBank/DDBJ databases">
        <title>Whole genome shotgun sequence of Streptomyces spororaveus NBRC 15456.</title>
        <authorList>
            <person name="Komaki H."/>
            <person name="Tamura T."/>
        </authorList>
    </citation>
    <scope>NUCLEOTIDE SEQUENCE [LARGE SCALE GENOMIC DNA]</scope>
    <source>
        <strain evidence="3">NBRC 15456</strain>
    </source>
</reference>
<proteinExistence type="predicted"/>
<feature type="transmembrane region" description="Helical" evidence="1">
    <location>
        <begin position="489"/>
        <end position="509"/>
    </location>
</feature>
<feature type="transmembrane region" description="Helical" evidence="1">
    <location>
        <begin position="133"/>
        <end position="152"/>
    </location>
</feature>
<evidence type="ECO:0008006" key="4">
    <source>
        <dbReference type="Google" id="ProtNLM"/>
    </source>
</evidence>
<feature type="transmembrane region" description="Helical" evidence="1">
    <location>
        <begin position="516"/>
        <end position="535"/>
    </location>
</feature>
<accession>A0ABQ3TMF7</accession>
<keyword evidence="1" id="KW-0472">Membrane</keyword>
<feature type="transmembrane region" description="Helical" evidence="1">
    <location>
        <begin position="185"/>
        <end position="205"/>
    </location>
</feature>
<feature type="transmembrane region" description="Helical" evidence="1">
    <location>
        <begin position="463"/>
        <end position="483"/>
    </location>
</feature>
<feature type="transmembrane region" description="Helical" evidence="1">
    <location>
        <begin position="310"/>
        <end position="330"/>
    </location>
</feature>
<feature type="transmembrane region" description="Helical" evidence="1">
    <location>
        <begin position="101"/>
        <end position="121"/>
    </location>
</feature>
<feature type="transmembrane region" description="Helical" evidence="1">
    <location>
        <begin position="637"/>
        <end position="655"/>
    </location>
</feature>
<feature type="transmembrane region" description="Helical" evidence="1">
    <location>
        <begin position="74"/>
        <end position="95"/>
    </location>
</feature>
<feature type="transmembrane region" description="Helical" evidence="1">
    <location>
        <begin position="667"/>
        <end position="684"/>
    </location>
</feature>
<keyword evidence="3" id="KW-1185">Reference proteome</keyword>
<evidence type="ECO:0000256" key="1">
    <source>
        <dbReference type="SAM" id="Phobius"/>
    </source>
</evidence>
<keyword evidence="1" id="KW-1133">Transmembrane helix</keyword>
<dbReference type="Proteomes" id="UP000608522">
    <property type="component" value="Unassembled WGS sequence"/>
</dbReference>
<dbReference type="NCBIfam" id="NF047321">
    <property type="entry name" value="SCO7613_CTERM"/>
    <property type="match status" value="1"/>
</dbReference>
<feature type="transmembrane region" description="Helical" evidence="1">
    <location>
        <begin position="158"/>
        <end position="176"/>
    </location>
</feature>
<keyword evidence="1" id="KW-0812">Transmembrane</keyword>
<feature type="transmembrane region" description="Helical" evidence="1">
    <location>
        <begin position="715"/>
        <end position="736"/>
    </location>
</feature>
<dbReference type="RefSeq" id="WP_202202368.1">
    <property type="nucleotide sequence ID" value="NZ_BAAATO010000014.1"/>
</dbReference>
<gene>
    <name evidence="2" type="ORF">Sspor_67280</name>
</gene>
<feature type="transmembrane region" description="Helical" evidence="1">
    <location>
        <begin position="690"/>
        <end position="708"/>
    </location>
</feature>
<feature type="transmembrane region" description="Helical" evidence="1">
    <location>
        <begin position="261"/>
        <end position="280"/>
    </location>
</feature>
<name>A0ABQ3TMF7_9ACTN</name>
<evidence type="ECO:0000313" key="2">
    <source>
        <dbReference type="EMBL" id="GHI81167.1"/>
    </source>
</evidence>
<feature type="transmembrane region" description="Helical" evidence="1">
    <location>
        <begin position="386"/>
        <end position="403"/>
    </location>
</feature>
<feature type="transmembrane region" description="Helical" evidence="1">
    <location>
        <begin position="614"/>
        <end position="631"/>
    </location>
</feature>
<feature type="transmembrane region" description="Helical" evidence="1">
    <location>
        <begin position="287"/>
        <end position="304"/>
    </location>
</feature>
<comment type="caution">
    <text evidence="2">The sequence shown here is derived from an EMBL/GenBank/DDBJ whole genome shotgun (WGS) entry which is preliminary data.</text>
</comment>
<feature type="transmembrane region" description="Helical" evidence="1">
    <location>
        <begin position="342"/>
        <end position="366"/>
    </location>
</feature>
<feature type="transmembrane region" description="Helical" evidence="1">
    <location>
        <begin position="235"/>
        <end position="255"/>
    </location>
</feature>
<feature type="transmembrane region" description="Helical" evidence="1">
    <location>
        <begin position="211"/>
        <end position="228"/>
    </location>
</feature>
<feature type="transmembrane region" description="Helical" evidence="1">
    <location>
        <begin position="591"/>
        <end position="607"/>
    </location>
</feature>
<dbReference type="EMBL" id="BNED01000005">
    <property type="protein sequence ID" value="GHI81167.1"/>
    <property type="molecule type" value="Genomic_DNA"/>
</dbReference>
<protein>
    <recommendedName>
        <fullName evidence="4">Integral membrane protein</fullName>
    </recommendedName>
</protein>